<sequence>MDPNHIDKTWQTLPTRWDVTPRISSKTATEKEDLRHCKMRAVSLTRKTCTQRSACCCVTSILKAECRLLPPKGLRYASALLVRVPIQSGTKRGSAVSQPQIFEECYTATSLMGL</sequence>
<dbReference type="Proteomes" id="UP000821853">
    <property type="component" value="Chromosome 2"/>
</dbReference>
<keyword evidence="2" id="KW-1185">Reference proteome</keyword>
<dbReference type="AlphaFoldDB" id="A0A9J6FVB8"/>
<name>A0A9J6FVB8_HAELO</name>
<organism evidence="1 2">
    <name type="scientific">Haemaphysalis longicornis</name>
    <name type="common">Bush tick</name>
    <dbReference type="NCBI Taxonomy" id="44386"/>
    <lineage>
        <taxon>Eukaryota</taxon>
        <taxon>Metazoa</taxon>
        <taxon>Ecdysozoa</taxon>
        <taxon>Arthropoda</taxon>
        <taxon>Chelicerata</taxon>
        <taxon>Arachnida</taxon>
        <taxon>Acari</taxon>
        <taxon>Parasitiformes</taxon>
        <taxon>Ixodida</taxon>
        <taxon>Ixodoidea</taxon>
        <taxon>Ixodidae</taxon>
        <taxon>Haemaphysalinae</taxon>
        <taxon>Haemaphysalis</taxon>
    </lineage>
</organism>
<dbReference type="EMBL" id="JABSTR010000004">
    <property type="protein sequence ID" value="KAH9367109.1"/>
    <property type="molecule type" value="Genomic_DNA"/>
</dbReference>
<evidence type="ECO:0000313" key="2">
    <source>
        <dbReference type="Proteomes" id="UP000821853"/>
    </source>
</evidence>
<comment type="caution">
    <text evidence="1">The sequence shown here is derived from an EMBL/GenBank/DDBJ whole genome shotgun (WGS) entry which is preliminary data.</text>
</comment>
<accession>A0A9J6FVB8</accession>
<dbReference type="VEuPathDB" id="VectorBase:HLOH_061028"/>
<evidence type="ECO:0000313" key="1">
    <source>
        <dbReference type="EMBL" id="KAH9367109.1"/>
    </source>
</evidence>
<proteinExistence type="predicted"/>
<reference evidence="1 2" key="1">
    <citation type="journal article" date="2020" name="Cell">
        <title>Large-Scale Comparative Analyses of Tick Genomes Elucidate Their Genetic Diversity and Vector Capacities.</title>
        <authorList>
            <consortium name="Tick Genome and Microbiome Consortium (TIGMIC)"/>
            <person name="Jia N."/>
            <person name="Wang J."/>
            <person name="Shi W."/>
            <person name="Du L."/>
            <person name="Sun Y."/>
            <person name="Zhan W."/>
            <person name="Jiang J.F."/>
            <person name="Wang Q."/>
            <person name="Zhang B."/>
            <person name="Ji P."/>
            <person name="Bell-Sakyi L."/>
            <person name="Cui X.M."/>
            <person name="Yuan T.T."/>
            <person name="Jiang B.G."/>
            <person name="Yang W.F."/>
            <person name="Lam T.T."/>
            <person name="Chang Q.C."/>
            <person name="Ding S.J."/>
            <person name="Wang X.J."/>
            <person name="Zhu J.G."/>
            <person name="Ruan X.D."/>
            <person name="Zhao L."/>
            <person name="Wei J.T."/>
            <person name="Ye R.Z."/>
            <person name="Que T.C."/>
            <person name="Du C.H."/>
            <person name="Zhou Y.H."/>
            <person name="Cheng J.X."/>
            <person name="Dai P.F."/>
            <person name="Guo W.B."/>
            <person name="Han X.H."/>
            <person name="Huang E.J."/>
            <person name="Li L.F."/>
            <person name="Wei W."/>
            <person name="Gao Y.C."/>
            <person name="Liu J.Z."/>
            <person name="Shao H.Z."/>
            <person name="Wang X."/>
            <person name="Wang C.C."/>
            <person name="Yang T.C."/>
            <person name="Huo Q.B."/>
            <person name="Li W."/>
            <person name="Chen H.Y."/>
            <person name="Chen S.E."/>
            <person name="Zhou L.G."/>
            <person name="Ni X.B."/>
            <person name="Tian J.H."/>
            <person name="Sheng Y."/>
            <person name="Liu T."/>
            <person name="Pan Y.S."/>
            <person name="Xia L.Y."/>
            <person name="Li J."/>
            <person name="Zhao F."/>
            <person name="Cao W.C."/>
        </authorList>
    </citation>
    <scope>NUCLEOTIDE SEQUENCE [LARGE SCALE GENOMIC DNA]</scope>
    <source>
        <strain evidence="1">HaeL-2018</strain>
    </source>
</reference>
<protein>
    <submittedName>
        <fullName evidence="1">Uncharacterized protein</fullName>
    </submittedName>
</protein>
<gene>
    <name evidence="1" type="ORF">HPB48_021716</name>
</gene>